<name>A0A133KQS4_HEYCO</name>
<dbReference type="EMBL" id="LRPN01000067">
    <property type="protein sequence ID" value="KWZ81877.1"/>
    <property type="molecule type" value="Genomic_DNA"/>
</dbReference>
<protein>
    <submittedName>
        <fullName evidence="1">Uncharacterized protein</fullName>
    </submittedName>
</protein>
<reference evidence="2" key="1">
    <citation type="submission" date="2016-01" db="EMBL/GenBank/DDBJ databases">
        <authorList>
            <person name="Mitreva M."/>
            <person name="Pepin K.H."/>
            <person name="Mihindukulasuriya K.A."/>
            <person name="Fulton R."/>
            <person name="Fronick C."/>
            <person name="O'Laughlin M."/>
            <person name="Miner T."/>
            <person name="Herter B."/>
            <person name="Rosa B.A."/>
            <person name="Cordes M."/>
            <person name="Tomlinson C."/>
            <person name="Wollam A."/>
            <person name="Palsikar V.B."/>
            <person name="Mardis E.R."/>
            <person name="Wilson R.K."/>
        </authorList>
    </citation>
    <scope>NUCLEOTIDE SEQUENCE [LARGE SCALE GENOMIC DNA]</scope>
    <source>
        <strain evidence="2">GED7749B</strain>
    </source>
</reference>
<evidence type="ECO:0000313" key="1">
    <source>
        <dbReference type="EMBL" id="KWZ81877.1"/>
    </source>
</evidence>
<organism evidence="1 2">
    <name type="scientific">Heyndrickxia coagulans</name>
    <name type="common">Weizmannia coagulans</name>
    <dbReference type="NCBI Taxonomy" id="1398"/>
    <lineage>
        <taxon>Bacteria</taxon>
        <taxon>Bacillati</taxon>
        <taxon>Bacillota</taxon>
        <taxon>Bacilli</taxon>
        <taxon>Bacillales</taxon>
        <taxon>Bacillaceae</taxon>
        <taxon>Heyndrickxia</taxon>
    </lineage>
</organism>
<comment type="caution">
    <text evidence="1">The sequence shown here is derived from an EMBL/GenBank/DDBJ whole genome shotgun (WGS) entry which is preliminary data.</text>
</comment>
<evidence type="ECO:0000313" key="2">
    <source>
        <dbReference type="Proteomes" id="UP000070376"/>
    </source>
</evidence>
<gene>
    <name evidence="1" type="ORF">HMPREF3213_01890</name>
</gene>
<proteinExistence type="predicted"/>
<dbReference type="AlphaFoldDB" id="A0A133KQS4"/>
<dbReference type="Proteomes" id="UP000070376">
    <property type="component" value="Unassembled WGS sequence"/>
</dbReference>
<accession>A0A133KQS4</accession>
<sequence>MDGRNKIMMIVKMAHLASFSSEMEFLYQIQGHHAHLFSAQ</sequence>